<dbReference type="PROSITE" id="PS00957">
    <property type="entry name" value="NAD_G3PDH"/>
    <property type="match status" value="1"/>
</dbReference>
<feature type="domain" description="Glycerol-3-phosphate dehydrogenase NAD-dependent C-terminal" evidence="8">
    <location>
        <begin position="204"/>
        <end position="371"/>
    </location>
</feature>
<dbReference type="InterPro" id="IPR006109">
    <property type="entry name" value="G3P_DH_NAD-dep_C"/>
</dbReference>
<dbReference type="InterPro" id="IPR036291">
    <property type="entry name" value="NAD(P)-bd_dom_sf"/>
</dbReference>
<dbReference type="InterPro" id="IPR013328">
    <property type="entry name" value="6PGD_dom2"/>
</dbReference>
<evidence type="ECO:0000313" key="9">
    <source>
        <dbReference type="EMBL" id="CAG5094514.1"/>
    </source>
</evidence>
<evidence type="ECO:0000259" key="7">
    <source>
        <dbReference type="Pfam" id="PF01210"/>
    </source>
</evidence>
<dbReference type="EMBL" id="OU015569">
    <property type="protein sequence ID" value="CAG5094514.1"/>
    <property type="molecule type" value="Genomic_DNA"/>
</dbReference>
<dbReference type="Gene3D" id="1.10.1040.10">
    <property type="entry name" value="N-(1-d-carboxylethyl)-l-norvaline Dehydrogenase, domain 2"/>
    <property type="match status" value="1"/>
</dbReference>
<evidence type="ECO:0000313" key="10">
    <source>
        <dbReference type="Proteomes" id="UP001158576"/>
    </source>
</evidence>
<evidence type="ECO:0000256" key="2">
    <source>
        <dbReference type="ARBA" id="ARBA00023002"/>
    </source>
</evidence>
<comment type="similarity">
    <text evidence="1 5">Belongs to the NAD-dependent glycerol-3-phosphate dehydrogenase family.</text>
</comment>
<name>A0ABN7SFX6_OIKDI</name>
<dbReference type="InterPro" id="IPR017751">
    <property type="entry name" value="G3P_DH_NAD-dep_euk"/>
</dbReference>
<dbReference type="PANTHER" id="PTHR11728:SF8">
    <property type="entry name" value="GLYCEROL-3-PHOSPHATE DEHYDROGENASE [NAD(+)]-RELATED"/>
    <property type="match status" value="1"/>
</dbReference>
<accession>A0ABN7SFX6</accession>
<evidence type="ECO:0000256" key="1">
    <source>
        <dbReference type="ARBA" id="ARBA00011009"/>
    </source>
</evidence>
<dbReference type="SUPFAM" id="SSF51735">
    <property type="entry name" value="NAD(P)-binding Rossmann-fold domains"/>
    <property type="match status" value="1"/>
</dbReference>
<dbReference type="Pfam" id="PF07479">
    <property type="entry name" value="NAD_Gly3P_dh_C"/>
    <property type="match status" value="1"/>
</dbReference>
<dbReference type="PANTHER" id="PTHR11728">
    <property type="entry name" value="GLYCEROL-3-PHOSPHATE DEHYDROGENASE"/>
    <property type="match status" value="1"/>
</dbReference>
<protein>
    <recommendedName>
        <fullName evidence="6">Glycerol-3-phosphate dehydrogenase [NAD(+)]</fullName>
        <ecNumber evidence="6">1.1.1.8</ecNumber>
    </recommendedName>
</protein>
<proteinExistence type="inferred from homology"/>
<dbReference type="Pfam" id="PF01210">
    <property type="entry name" value="NAD_Gly3P_dh_N"/>
    <property type="match status" value="1"/>
</dbReference>
<keyword evidence="2 5" id="KW-0560">Oxidoreductase</keyword>
<dbReference type="PRINTS" id="PR00077">
    <property type="entry name" value="GPDHDRGNASE"/>
</dbReference>
<dbReference type="NCBIfam" id="TIGR03376">
    <property type="entry name" value="glycerol3P_DH"/>
    <property type="match status" value="1"/>
</dbReference>
<dbReference type="InterPro" id="IPR011128">
    <property type="entry name" value="G3P_DH_NAD-dep_N"/>
</dbReference>
<reference evidence="9 10" key="1">
    <citation type="submission" date="2021-04" db="EMBL/GenBank/DDBJ databases">
        <authorList>
            <person name="Bliznina A."/>
        </authorList>
    </citation>
    <scope>NUCLEOTIDE SEQUENCE [LARGE SCALE GENOMIC DNA]</scope>
</reference>
<keyword evidence="10" id="KW-1185">Reference proteome</keyword>
<keyword evidence="3 5" id="KW-0520">NAD</keyword>
<dbReference type="SUPFAM" id="SSF48179">
    <property type="entry name" value="6-phosphogluconate dehydrogenase C-terminal domain-like"/>
    <property type="match status" value="1"/>
</dbReference>
<evidence type="ECO:0000256" key="5">
    <source>
        <dbReference type="RuleBase" id="RU000437"/>
    </source>
</evidence>
<evidence type="ECO:0000256" key="3">
    <source>
        <dbReference type="ARBA" id="ARBA00023027"/>
    </source>
</evidence>
<comment type="catalytic activity">
    <reaction evidence="4">
        <text>sn-glycerol 3-phosphate + NAD(+) = dihydroxyacetone phosphate + NADH + H(+)</text>
        <dbReference type="Rhea" id="RHEA:11092"/>
        <dbReference type="ChEBI" id="CHEBI:15378"/>
        <dbReference type="ChEBI" id="CHEBI:57540"/>
        <dbReference type="ChEBI" id="CHEBI:57597"/>
        <dbReference type="ChEBI" id="CHEBI:57642"/>
        <dbReference type="ChEBI" id="CHEBI:57945"/>
        <dbReference type="EC" id="1.1.1.8"/>
    </reaction>
    <physiologicalReaction direction="left-to-right" evidence="4">
        <dbReference type="Rhea" id="RHEA:11093"/>
    </physiologicalReaction>
</comment>
<sequence>MLALTSLRYFRTAMGKRVCIVGSGNWGSAIAKLAGLNAATNPLFEKNVNMWVYEEMVEGRKLTEIINQDHENVKYLPGVKLPENVIAVPELVDAAKDADLFIFVIPHQFIARTVATMKGHVKEGAAAISLIKGINITDSGLGLISDEIREALGIDVSVLMGANIANEVARDQFCESTVGGFGENAKTFKALFQRPTFRVSISEDPKTVELCGALKNIVACGAGFCDGLGLGDNTKAAIIRLGLMEMMDFCKVFLSEGEVKNQTFMESCGVADLITTCYGGRNRKVSEAFAKTGKSLDELEKEMLNGQKLQGCVLKTLAQLITFSKRVEKGPETARELQGVLTNKKISPERFPLFTSVFKCCYEGAPVADFLKALENHPAHGN</sequence>
<dbReference type="PIRSF" id="PIRSF000114">
    <property type="entry name" value="Glycerol-3-P_dh"/>
    <property type="match status" value="1"/>
</dbReference>
<dbReference type="EC" id="1.1.1.8" evidence="6"/>
<evidence type="ECO:0000256" key="6">
    <source>
        <dbReference type="RuleBase" id="RU361243"/>
    </source>
</evidence>
<evidence type="ECO:0000256" key="4">
    <source>
        <dbReference type="ARBA" id="ARBA00048723"/>
    </source>
</evidence>
<dbReference type="InterPro" id="IPR006168">
    <property type="entry name" value="G3P_DH_NAD-dep"/>
</dbReference>
<gene>
    <name evidence="9" type="ORF">OKIOD_LOCUS5186</name>
</gene>
<evidence type="ECO:0000259" key="8">
    <source>
        <dbReference type="Pfam" id="PF07479"/>
    </source>
</evidence>
<dbReference type="Gene3D" id="3.40.50.720">
    <property type="entry name" value="NAD(P)-binding Rossmann-like Domain"/>
    <property type="match status" value="1"/>
</dbReference>
<feature type="domain" description="Glycerol-3-phosphate dehydrogenase NAD-dependent N-terminal" evidence="7">
    <location>
        <begin position="18"/>
        <end position="179"/>
    </location>
</feature>
<organism evidence="9 10">
    <name type="scientific">Oikopleura dioica</name>
    <name type="common">Tunicate</name>
    <dbReference type="NCBI Taxonomy" id="34765"/>
    <lineage>
        <taxon>Eukaryota</taxon>
        <taxon>Metazoa</taxon>
        <taxon>Chordata</taxon>
        <taxon>Tunicata</taxon>
        <taxon>Appendicularia</taxon>
        <taxon>Copelata</taxon>
        <taxon>Oikopleuridae</taxon>
        <taxon>Oikopleura</taxon>
    </lineage>
</organism>
<dbReference type="InterPro" id="IPR008927">
    <property type="entry name" value="6-PGluconate_DH-like_C_sf"/>
</dbReference>
<dbReference type="Proteomes" id="UP001158576">
    <property type="component" value="Chromosome XSR"/>
</dbReference>